<name>A0A2J6X9C8_9BACT</name>
<proteinExistence type="predicted"/>
<gene>
    <name evidence="1" type="ORF">C0175_00825</name>
</gene>
<dbReference type="CDD" id="cd17040">
    <property type="entry name" value="Ubl_MoaD_like"/>
    <property type="match status" value="1"/>
</dbReference>
<dbReference type="Gene3D" id="3.10.20.30">
    <property type="match status" value="1"/>
</dbReference>
<comment type="caution">
    <text evidence="1">The sequence shown here is derived from an EMBL/GenBank/DDBJ whole genome shotgun (WGS) entry which is preliminary data.</text>
</comment>
<dbReference type="Pfam" id="PF02597">
    <property type="entry name" value="ThiS"/>
    <property type="match status" value="1"/>
</dbReference>
<protein>
    <submittedName>
        <fullName evidence="1">Molybdopterin synthase sulfur carrier subunit</fullName>
    </submittedName>
</protein>
<dbReference type="Proteomes" id="UP000236910">
    <property type="component" value="Unassembled WGS sequence"/>
</dbReference>
<dbReference type="InterPro" id="IPR003749">
    <property type="entry name" value="ThiS/MoaD-like"/>
</dbReference>
<evidence type="ECO:0000313" key="1">
    <source>
        <dbReference type="EMBL" id="PMP83994.1"/>
    </source>
</evidence>
<dbReference type="SUPFAM" id="SSF54285">
    <property type="entry name" value="MoaD/ThiS"/>
    <property type="match status" value="1"/>
</dbReference>
<evidence type="ECO:0000313" key="2">
    <source>
        <dbReference type="Proteomes" id="UP000236910"/>
    </source>
</evidence>
<dbReference type="InterPro" id="IPR012675">
    <property type="entry name" value="Beta-grasp_dom_sf"/>
</dbReference>
<accession>A0A2J6X9C8</accession>
<dbReference type="InterPro" id="IPR016155">
    <property type="entry name" value="Mopterin_synth/thiamin_S_b"/>
</dbReference>
<dbReference type="EMBL" id="PNIX01000049">
    <property type="protein sequence ID" value="PMP83994.1"/>
    <property type="molecule type" value="Genomic_DNA"/>
</dbReference>
<reference evidence="1 2" key="1">
    <citation type="submission" date="2018-01" db="EMBL/GenBank/DDBJ databases">
        <title>Metagenomic assembled genomes from two thermal pools in the Uzon Caldera, Kamchatka, Russia.</title>
        <authorList>
            <person name="Wilkins L."/>
            <person name="Ettinger C."/>
        </authorList>
    </citation>
    <scope>NUCLEOTIDE SEQUENCE [LARGE SCALE GENOMIC DNA]</scope>
    <source>
        <strain evidence="1">ARK-10</strain>
    </source>
</reference>
<dbReference type="AlphaFoldDB" id="A0A2J6X9C8"/>
<organism evidence="1 2">
    <name type="scientific">Caldisericum exile</name>
    <dbReference type="NCBI Taxonomy" id="693075"/>
    <lineage>
        <taxon>Bacteria</taxon>
        <taxon>Pseudomonadati</taxon>
        <taxon>Caldisericota/Cryosericota group</taxon>
        <taxon>Caldisericota</taxon>
        <taxon>Caldisericia</taxon>
        <taxon>Caldisericales</taxon>
        <taxon>Caldisericaceae</taxon>
        <taxon>Caldisericum</taxon>
    </lineage>
</organism>
<sequence>MNVKVKLYGDYLKYGPEETYIDIEEDSTVEDVLNRFGIKERKYIIVLVNLKRAWFEDKLNDGDVVSVFSPVGGG</sequence>